<reference evidence="2" key="3">
    <citation type="submission" date="2023-07" db="EMBL/GenBank/DDBJ databases">
        <title>Genome content predicts the carbon catabolic preferences of heterotrophic bacteria.</title>
        <authorList>
            <person name="Gralka M."/>
        </authorList>
    </citation>
    <scope>NUCLEOTIDE SEQUENCE</scope>
    <source>
        <strain evidence="2">G2M05</strain>
    </source>
</reference>
<reference evidence="3 4" key="1">
    <citation type="journal article" date="2016" name="Antonie Van Leeuwenhoek">
        <title>Photobacterium sanguinicancri sp. nov. isolated from marine animals.</title>
        <authorList>
            <person name="Gomez-Gil B."/>
            <person name="Roque A."/>
            <person name="Rotllant G."/>
            <person name="Romalde J.L."/>
            <person name="Doce A."/>
            <person name="Eggermont M."/>
            <person name="Defoirdt T."/>
        </authorList>
    </citation>
    <scope>NUCLEOTIDE SEQUENCE [LARGE SCALE GENOMIC DNA]</scope>
    <source>
        <strain evidence="3 4">CAIM 1827</strain>
    </source>
</reference>
<dbReference type="Proteomes" id="UP000215999">
    <property type="component" value="Unassembled WGS sequence"/>
</dbReference>
<gene>
    <name evidence="3" type="ORF">ASV53_16850</name>
    <name evidence="2" type="ORF">Q4568_07410</name>
</gene>
<dbReference type="AlphaFoldDB" id="A0AAW7Y4U6"/>
<dbReference type="Proteomes" id="UP001170624">
    <property type="component" value="Unassembled WGS sequence"/>
</dbReference>
<name>A0AAW7Y4U6_9GAMM</name>
<keyword evidence="1" id="KW-0732">Signal</keyword>
<evidence type="ECO:0008006" key="6">
    <source>
        <dbReference type="Google" id="ProtNLM"/>
    </source>
</evidence>
<evidence type="ECO:0000313" key="4">
    <source>
        <dbReference type="Proteomes" id="UP000215999"/>
    </source>
</evidence>
<dbReference type="EMBL" id="NOIF01000128">
    <property type="protein sequence ID" value="OZS42747.1"/>
    <property type="molecule type" value="Genomic_DNA"/>
</dbReference>
<feature type="chain" id="PRO_5043790459" description="DUF4168 domain-containing protein" evidence="1">
    <location>
        <begin position="33"/>
        <end position="181"/>
    </location>
</feature>
<evidence type="ECO:0000313" key="2">
    <source>
        <dbReference type="EMBL" id="MDO6542353.1"/>
    </source>
</evidence>
<comment type="caution">
    <text evidence="2">The sequence shown here is derived from an EMBL/GenBank/DDBJ whole genome shotgun (WGS) entry which is preliminary data.</text>
</comment>
<feature type="signal peptide" evidence="1">
    <location>
        <begin position="1"/>
        <end position="32"/>
    </location>
</feature>
<dbReference type="RefSeq" id="WP_094957942.1">
    <property type="nucleotide sequence ID" value="NZ_CANMLA010000009.1"/>
</dbReference>
<organism evidence="2 5">
    <name type="scientific">Photobacterium sanguinicancri</name>
    <dbReference type="NCBI Taxonomy" id="875932"/>
    <lineage>
        <taxon>Bacteria</taxon>
        <taxon>Pseudomonadati</taxon>
        <taxon>Pseudomonadota</taxon>
        <taxon>Gammaproteobacteria</taxon>
        <taxon>Vibrionales</taxon>
        <taxon>Vibrionaceae</taxon>
        <taxon>Photobacterium</taxon>
    </lineage>
</organism>
<proteinExistence type="predicted"/>
<accession>A0AAW7Y4U6</accession>
<evidence type="ECO:0000256" key="1">
    <source>
        <dbReference type="SAM" id="SignalP"/>
    </source>
</evidence>
<sequence>MTDSRIFTSHFVKSIGAVLLIAASTLSFTATASPVAANSYTEQQRIANEVGVIQQELAAIKQETLQANPDLRQQQLDFEKAFEAKADQVGYDPDAFMAKAKEIQDELRSSETTQEQQAELLEEFGHAKSVLAKQREAIMSDTALMDQEEELRKATYTAMAKQDPKTKDLFGDLDQLLKKMQ</sequence>
<protein>
    <recommendedName>
        <fullName evidence="6">DUF4168 domain-containing protein</fullName>
    </recommendedName>
</protein>
<evidence type="ECO:0000313" key="5">
    <source>
        <dbReference type="Proteomes" id="UP001170624"/>
    </source>
</evidence>
<evidence type="ECO:0000313" key="3">
    <source>
        <dbReference type="EMBL" id="OZS42747.1"/>
    </source>
</evidence>
<keyword evidence="4" id="KW-1185">Reference proteome</keyword>
<reference evidence="3" key="2">
    <citation type="submission" date="2017-07" db="EMBL/GenBank/DDBJ databases">
        <authorList>
            <person name="Gomez-Gil B."/>
            <person name="Enciso-Ibarra K."/>
        </authorList>
    </citation>
    <scope>NUCLEOTIDE SEQUENCE</scope>
    <source>
        <strain evidence="3">CAIM 1827</strain>
    </source>
</reference>
<dbReference type="EMBL" id="JAUOPU010000005">
    <property type="protein sequence ID" value="MDO6542353.1"/>
    <property type="molecule type" value="Genomic_DNA"/>
</dbReference>